<accession>A0A940MS11</accession>
<comment type="caution">
    <text evidence="2">The sequence shown here is derived from an EMBL/GenBank/DDBJ whole genome shotgun (WGS) entry which is preliminary data.</text>
</comment>
<dbReference type="Proteomes" id="UP000675940">
    <property type="component" value="Unassembled WGS sequence"/>
</dbReference>
<name>A0A940MS11_9RHOB</name>
<gene>
    <name evidence="2" type="ORF">J5474_15835</name>
</gene>
<dbReference type="Pfam" id="PF06074">
    <property type="entry name" value="Portal_Mu"/>
    <property type="match status" value="1"/>
</dbReference>
<dbReference type="AlphaFoldDB" id="A0A940MS11"/>
<dbReference type="RefSeq" id="WP_209361903.1">
    <property type="nucleotide sequence ID" value="NZ_JAGISH010000009.1"/>
</dbReference>
<dbReference type="EMBL" id="JAGISH010000009">
    <property type="protein sequence ID" value="MBP0483952.1"/>
    <property type="molecule type" value="Genomic_DNA"/>
</dbReference>
<evidence type="ECO:0000313" key="3">
    <source>
        <dbReference type="Proteomes" id="UP000675940"/>
    </source>
</evidence>
<evidence type="ECO:0000313" key="2">
    <source>
        <dbReference type="EMBL" id="MBP0483952.1"/>
    </source>
</evidence>
<organism evidence="2 3">
    <name type="scientific">Sagittula salina</name>
    <dbReference type="NCBI Taxonomy" id="2820268"/>
    <lineage>
        <taxon>Bacteria</taxon>
        <taxon>Pseudomonadati</taxon>
        <taxon>Pseudomonadota</taxon>
        <taxon>Alphaproteobacteria</taxon>
        <taxon>Rhodobacterales</taxon>
        <taxon>Roseobacteraceae</taxon>
        <taxon>Sagittula</taxon>
    </lineage>
</organism>
<dbReference type="InterPro" id="IPR009279">
    <property type="entry name" value="Portal_Mu"/>
</dbReference>
<reference evidence="2" key="1">
    <citation type="submission" date="2021-03" db="EMBL/GenBank/DDBJ databases">
        <title>Sagittula salina sp. nov. strain M10.9X isolated from the marine waste.</title>
        <authorList>
            <person name="Satari L."/>
            <person name="Molina-Menor E."/>
            <person name="Vidal-Verdu A."/>
            <person name="Pascual J."/>
            <person name="Pereto J."/>
            <person name="Porcar M."/>
        </authorList>
    </citation>
    <scope>NUCLEOTIDE SEQUENCE</scope>
    <source>
        <strain evidence="2">M10.9X</strain>
    </source>
</reference>
<keyword evidence="3" id="KW-1185">Reference proteome</keyword>
<sequence>MARDTQLLDQWGRPVKRAVLTQEVAGPTLGGVRSPLTGSPGDGLNPRRLAQILREAETGDPLRYLELAEIIEERDLHYVGVLGTRRRSVTGLDISVEDASADPIDVEAGKLIRDWVQREELQDEMFDILDAIGKGYSFTEIIWDRSMGQFMPTRLEWRDPRWFRFDRRDLRTPMMLDEHGPEVPLPAFKFITAQIRAKSGIPARGGLARPVTWAYLFKKFTERDWAIFVQTYGQPLRLGKYPTGASEEDRRTLFRAVANIAGDCAGIVPEGVEIEFIQTGQVSSSVQLYEQRADWLDKQVSKAVLGQTATTDAVTGGLGSGAEHRLVQEDIERADAKALAAAINRDLIRPIVDLNFPGHGRYPRVVIARPEAEDVTAWMQNVDTAVGLGLSVAEDDVYAKLGLRRPAEGARTLSKSAAIPSPEQSAPRVGTANDLQRPVKHPLNTQEALTASQGPATGVGKPQPRPEPIVPMADRMEAEAAPIIGRMLSRIEHLVAGAETLEEARDIILGAFPEIPVEDLTAFFAGGFAAAELGGRAEVAE</sequence>
<feature type="region of interest" description="Disordered" evidence="1">
    <location>
        <begin position="409"/>
        <end position="430"/>
    </location>
</feature>
<proteinExistence type="predicted"/>
<evidence type="ECO:0000256" key="1">
    <source>
        <dbReference type="SAM" id="MobiDB-lite"/>
    </source>
</evidence>
<protein>
    <submittedName>
        <fullName evidence="2">DUF935 domain-containing protein</fullName>
    </submittedName>
</protein>